<dbReference type="PROSITE" id="PS51412">
    <property type="entry name" value="MACPF_2"/>
    <property type="match status" value="1"/>
</dbReference>
<feature type="signal peptide" evidence="2">
    <location>
        <begin position="1"/>
        <end position="23"/>
    </location>
</feature>
<dbReference type="GO" id="GO:0001913">
    <property type="term" value="P:T cell mediated cytotoxicity"/>
    <property type="evidence" value="ECO:0007669"/>
    <property type="project" value="TreeGrafter"/>
</dbReference>
<evidence type="ECO:0000259" key="3">
    <source>
        <dbReference type="PROSITE" id="PS50004"/>
    </source>
</evidence>
<dbReference type="GO" id="GO:0016020">
    <property type="term" value="C:membrane"/>
    <property type="evidence" value="ECO:0007669"/>
    <property type="project" value="TreeGrafter"/>
</dbReference>
<dbReference type="InterPro" id="IPR035892">
    <property type="entry name" value="C2_domain_sf"/>
</dbReference>
<dbReference type="GO" id="GO:0001771">
    <property type="term" value="P:immunological synapse formation"/>
    <property type="evidence" value="ECO:0007669"/>
    <property type="project" value="TreeGrafter"/>
</dbReference>
<evidence type="ECO:0000256" key="1">
    <source>
        <dbReference type="ARBA" id="ARBA00022729"/>
    </source>
</evidence>
<dbReference type="AlphaFoldDB" id="A0A850XAT6"/>
<dbReference type="EMBL" id="WAAB01011766">
    <property type="protein sequence ID" value="NWH75219.1"/>
    <property type="molecule type" value="Genomic_DNA"/>
</dbReference>
<dbReference type="Gene3D" id="2.60.40.150">
    <property type="entry name" value="C2 domain"/>
    <property type="match status" value="1"/>
</dbReference>
<feature type="non-terminal residue" evidence="5">
    <location>
        <position position="1"/>
    </location>
</feature>
<evidence type="ECO:0000313" key="5">
    <source>
        <dbReference type="EMBL" id="NWH75219.1"/>
    </source>
</evidence>
<sequence length="543" mass="57693">SPQAMAALLLLLLFLLDIVPIMPQCHRARGSSCRVPLVPGLHPLGWGVDVTTLELSGAPVVPLEVPPHGNRSCVLCVDPLGGGRRRRLPPGVGGWRAGRQCRQGVRVAAGGQALGTLVAAGEEVAEGWRLGLQGLPGPGGSGALVLAGSHSRLADFGLQRQRQDHFGYTSLELRCLHYWSQLSPRARPSASFLSAVSSLPPRFSPSSAAAFSSFFSTFGTHVISSAGLGGLLRSVTAVRSCRAALVAASVREVATCLALEVSVGGGLGRAGAAASTCRRARTSHLSNVSFHELFSERLVEVQGGHQDGDLLYGDPSAHTRWLQSLPASPGLVTARLQPLHLLVAPGDPRRAALAAAITDYISWRSLKVRCSHRCRRGGHAVAPCLCGCTPSAGVTAECCSRQRGLARLTVTVSHGSGWWGDVFSKPDIYVRVSYGSSRAQTETVWNQGKPRWDVLLDLGVVELLPAQRLLLEVWDEDNRWDDDLLGTCREELQAGANRRRVCFPGGGRLDFSYQATCGPALGGPLCSDYVPQTPQEDDGGASR</sequence>
<dbReference type="SMART" id="SM00239">
    <property type="entry name" value="C2"/>
    <property type="match status" value="1"/>
</dbReference>
<dbReference type="OrthoDB" id="1366754at2759"/>
<feature type="domain" description="MACPF" evidence="4">
    <location>
        <begin position="26"/>
        <end position="368"/>
    </location>
</feature>
<dbReference type="PANTHER" id="PTHR46096:SF3">
    <property type="entry name" value="PERFORIN-1"/>
    <property type="match status" value="1"/>
</dbReference>
<evidence type="ECO:0000313" key="6">
    <source>
        <dbReference type="Proteomes" id="UP000653271"/>
    </source>
</evidence>
<dbReference type="SMART" id="SM00457">
    <property type="entry name" value="MACPF"/>
    <property type="match status" value="1"/>
</dbReference>
<feature type="domain" description="C2" evidence="3">
    <location>
        <begin position="388"/>
        <end position="505"/>
    </location>
</feature>
<keyword evidence="6" id="KW-1185">Reference proteome</keyword>
<feature type="chain" id="PRO_5032453663" evidence="2">
    <location>
        <begin position="24"/>
        <end position="543"/>
    </location>
</feature>
<reference evidence="5" key="1">
    <citation type="submission" date="2019-09" db="EMBL/GenBank/DDBJ databases">
        <title>Bird 10,000 Genomes (B10K) Project - Family phase.</title>
        <authorList>
            <person name="Zhang G."/>
        </authorList>
    </citation>
    <scope>NUCLEOTIDE SEQUENCE</scope>
    <source>
        <strain evidence="5">B10K-DU-008-47</strain>
        <tissue evidence="5">Mixed tissue sample</tissue>
    </source>
</reference>
<evidence type="ECO:0000256" key="2">
    <source>
        <dbReference type="SAM" id="SignalP"/>
    </source>
</evidence>
<dbReference type="Pfam" id="PF01823">
    <property type="entry name" value="MACPF"/>
    <property type="match status" value="1"/>
</dbReference>
<dbReference type="PANTHER" id="PTHR46096">
    <property type="entry name" value="PERFORIN-1"/>
    <property type="match status" value="1"/>
</dbReference>
<dbReference type="InterPro" id="IPR052784">
    <property type="entry name" value="Perforin-1_pore-forming"/>
</dbReference>
<dbReference type="Proteomes" id="UP000653271">
    <property type="component" value="Unassembled WGS sequence"/>
</dbReference>
<organism evidence="5 6">
    <name type="scientific">Piaya cayana</name>
    <name type="common">Common squirrel cuckoo</name>
    <dbReference type="NCBI Taxonomy" id="33601"/>
    <lineage>
        <taxon>Eukaryota</taxon>
        <taxon>Metazoa</taxon>
        <taxon>Chordata</taxon>
        <taxon>Craniata</taxon>
        <taxon>Vertebrata</taxon>
        <taxon>Euteleostomi</taxon>
        <taxon>Archelosauria</taxon>
        <taxon>Archosauria</taxon>
        <taxon>Dinosauria</taxon>
        <taxon>Saurischia</taxon>
        <taxon>Theropoda</taxon>
        <taxon>Coelurosauria</taxon>
        <taxon>Aves</taxon>
        <taxon>Neognathae</taxon>
        <taxon>Neoaves</taxon>
        <taxon>Otidimorphae</taxon>
        <taxon>Cuculiformes</taxon>
        <taxon>Coccyzidae</taxon>
        <taxon>Piaya</taxon>
    </lineage>
</organism>
<feature type="non-terminal residue" evidence="5">
    <location>
        <position position="543"/>
    </location>
</feature>
<accession>A0A850XAT6</accession>
<name>A0A850XAT6_PIACA</name>
<keyword evidence="1 2" id="KW-0732">Signal</keyword>
<dbReference type="SUPFAM" id="SSF49562">
    <property type="entry name" value="C2 domain (Calcium/lipid-binding domain, CaLB)"/>
    <property type="match status" value="1"/>
</dbReference>
<gene>
    <name evidence="5" type="primary">Prf1</name>
    <name evidence="5" type="ORF">PIACAY_R03258</name>
</gene>
<dbReference type="InterPro" id="IPR020864">
    <property type="entry name" value="MACPF"/>
</dbReference>
<dbReference type="InterPro" id="IPR000008">
    <property type="entry name" value="C2_dom"/>
</dbReference>
<protein>
    <submittedName>
        <fullName evidence="5">PERF protein</fullName>
    </submittedName>
</protein>
<dbReference type="PROSITE" id="PS50004">
    <property type="entry name" value="C2"/>
    <property type="match status" value="1"/>
</dbReference>
<dbReference type="GO" id="GO:0022829">
    <property type="term" value="F:wide pore channel activity"/>
    <property type="evidence" value="ECO:0007669"/>
    <property type="project" value="TreeGrafter"/>
</dbReference>
<evidence type="ECO:0000259" key="4">
    <source>
        <dbReference type="PROSITE" id="PS51412"/>
    </source>
</evidence>
<proteinExistence type="predicted"/>
<comment type="caution">
    <text evidence="5">The sequence shown here is derived from an EMBL/GenBank/DDBJ whole genome shotgun (WGS) entry which is preliminary data.</text>
</comment>
<dbReference type="Pfam" id="PF00168">
    <property type="entry name" value="C2"/>
    <property type="match status" value="1"/>
</dbReference>
<dbReference type="GO" id="GO:0051607">
    <property type="term" value="P:defense response to virus"/>
    <property type="evidence" value="ECO:0007669"/>
    <property type="project" value="TreeGrafter"/>
</dbReference>